<dbReference type="InterPro" id="IPR011576">
    <property type="entry name" value="Pyridox_Oxase_N"/>
</dbReference>
<comment type="caution">
    <text evidence="3">The sequence shown here is derived from an EMBL/GenBank/DDBJ whole genome shotgun (WGS) entry which is preliminary data.</text>
</comment>
<dbReference type="InterPro" id="IPR019920">
    <property type="entry name" value="F420-binding_dom_put"/>
</dbReference>
<gene>
    <name evidence="3" type="ORF">HEB94_008783</name>
</gene>
<dbReference type="RefSeq" id="WP_192755069.1">
    <property type="nucleotide sequence ID" value="NZ_BAABJL010000176.1"/>
</dbReference>
<dbReference type="GO" id="GO:0016627">
    <property type="term" value="F:oxidoreductase activity, acting on the CH-CH group of donors"/>
    <property type="evidence" value="ECO:0007669"/>
    <property type="project" value="TreeGrafter"/>
</dbReference>
<sequence length="136" mass="15438">MNVDEARAFLREHHQAVLGTLRKDGLPQLSPVLVGVDDEGYAVVSTREPAYKVRNVRRDPRATLCVFTDRFYGAWLQVEGTASVLSLPDAMEPLVDYYRQVAGEHSDWDGYRAAMERERRCLLRVRFDRVGPTVSG</sequence>
<name>A0A927NBU3_9ACTN</name>
<dbReference type="NCBIfam" id="TIGR03618">
    <property type="entry name" value="Rv1155_F420"/>
    <property type="match status" value="1"/>
</dbReference>
<dbReference type="AlphaFoldDB" id="A0A927NBU3"/>
<reference evidence="3" key="1">
    <citation type="submission" date="2020-10" db="EMBL/GenBank/DDBJ databases">
        <title>Sequencing the genomes of 1000 actinobacteria strains.</title>
        <authorList>
            <person name="Klenk H.-P."/>
        </authorList>
    </citation>
    <scope>NUCLEOTIDE SEQUENCE</scope>
    <source>
        <strain evidence="3">DSM 45354</strain>
    </source>
</reference>
<dbReference type="PANTHER" id="PTHR35176:SF2">
    <property type="entry name" value="F420H(2)-DEPENDENT REDUCTASE RV1155"/>
    <property type="match status" value="1"/>
</dbReference>
<dbReference type="GO" id="GO:0005829">
    <property type="term" value="C:cytosol"/>
    <property type="evidence" value="ECO:0007669"/>
    <property type="project" value="TreeGrafter"/>
</dbReference>
<dbReference type="InterPro" id="IPR012349">
    <property type="entry name" value="Split_barrel_FMN-bd"/>
</dbReference>
<accession>A0A927NBU3</accession>
<dbReference type="PANTHER" id="PTHR35176">
    <property type="entry name" value="HEME OXYGENASE HI_0854-RELATED"/>
    <property type="match status" value="1"/>
</dbReference>
<protein>
    <submittedName>
        <fullName evidence="3">PPOX class probable F420-dependent enzyme</fullName>
    </submittedName>
</protein>
<dbReference type="Pfam" id="PF01243">
    <property type="entry name" value="PNPOx_N"/>
    <property type="match status" value="1"/>
</dbReference>
<dbReference type="EMBL" id="JADBEM010000001">
    <property type="protein sequence ID" value="MBE1611935.1"/>
    <property type="molecule type" value="Genomic_DNA"/>
</dbReference>
<keyword evidence="1" id="KW-0560">Oxidoreductase</keyword>
<dbReference type="InterPro" id="IPR052019">
    <property type="entry name" value="F420H2_bilvrd_red/Heme_oxyg"/>
</dbReference>
<evidence type="ECO:0000313" key="4">
    <source>
        <dbReference type="Proteomes" id="UP000638648"/>
    </source>
</evidence>
<evidence type="ECO:0000259" key="2">
    <source>
        <dbReference type="Pfam" id="PF01243"/>
    </source>
</evidence>
<dbReference type="SUPFAM" id="SSF50475">
    <property type="entry name" value="FMN-binding split barrel"/>
    <property type="match status" value="1"/>
</dbReference>
<keyword evidence="4" id="KW-1185">Reference proteome</keyword>
<dbReference type="GO" id="GO:0070967">
    <property type="term" value="F:coenzyme F420 binding"/>
    <property type="evidence" value="ECO:0007669"/>
    <property type="project" value="TreeGrafter"/>
</dbReference>
<organism evidence="3 4">
    <name type="scientific">Actinopolymorpha pittospori</name>
    <dbReference type="NCBI Taxonomy" id="648752"/>
    <lineage>
        <taxon>Bacteria</taxon>
        <taxon>Bacillati</taxon>
        <taxon>Actinomycetota</taxon>
        <taxon>Actinomycetes</taxon>
        <taxon>Propionibacteriales</taxon>
        <taxon>Actinopolymorphaceae</taxon>
        <taxon>Actinopolymorpha</taxon>
    </lineage>
</organism>
<dbReference type="Proteomes" id="UP000638648">
    <property type="component" value="Unassembled WGS sequence"/>
</dbReference>
<proteinExistence type="predicted"/>
<evidence type="ECO:0000256" key="1">
    <source>
        <dbReference type="ARBA" id="ARBA00023002"/>
    </source>
</evidence>
<evidence type="ECO:0000313" key="3">
    <source>
        <dbReference type="EMBL" id="MBE1611935.1"/>
    </source>
</evidence>
<dbReference type="Gene3D" id="2.30.110.10">
    <property type="entry name" value="Electron Transport, Fmn-binding Protein, Chain A"/>
    <property type="match status" value="1"/>
</dbReference>
<feature type="domain" description="Pyridoxamine 5'-phosphate oxidase N-terminal" evidence="2">
    <location>
        <begin position="4"/>
        <end position="130"/>
    </location>
</feature>